<proteinExistence type="predicted"/>
<reference evidence="2 3" key="1">
    <citation type="journal article" date="2021" name="Int. J. Syst. Evol. Microbiol.">
        <title>Amazonocrinis nigriterrae gen. nov., sp. nov., Atlanticothrix silvestris gen. nov., sp. nov. and Dendronalium phyllosphericum gen. nov., sp. nov., nostocacean cyanobacteria from Brazilian environments.</title>
        <authorList>
            <person name="Alvarenga D.O."/>
            <person name="Andreote A.P.D."/>
            <person name="Branco L.H.Z."/>
            <person name="Delbaje E."/>
            <person name="Cruz R.B."/>
            <person name="Varani A.M."/>
            <person name="Fiore M.F."/>
        </authorList>
    </citation>
    <scope>NUCLEOTIDE SEQUENCE [LARGE SCALE GENOMIC DNA]</scope>
    <source>
        <strain evidence="2 3">CENA67</strain>
    </source>
</reference>
<keyword evidence="1" id="KW-1133">Transmembrane helix</keyword>
<comment type="caution">
    <text evidence="2">The sequence shown here is derived from an EMBL/GenBank/DDBJ whole genome shotgun (WGS) entry which is preliminary data.</text>
</comment>
<accession>A0A8J7I003</accession>
<feature type="transmembrane region" description="Helical" evidence="1">
    <location>
        <begin position="12"/>
        <end position="34"/>
    </location>
</feature>
<evidence type="ECO:0000313" key="3">
    <source>
        <dbReference type="Proteomes" id="UP000632766"/>
    </source>
</evidence>
<keyword evidence="1" id="KW-0812">Transmembrane</keyword>
<evidence type="ECO:0000313" key="2">
    <source>
        <dbReference type="EMBL" id="MBH8566582.1"/>
    </source>
</evidence>
<sequence>MFEDLTIPRILPLGAILFNFVFLLVAIPLEAYVFNKRLNFDKKTSIFYAISVNHFSSALGWAIFFLLEPVLPIYLKSELINYVFFNTFKSSNTQSVLILTTVIIFFTTVIMKFFLLQIFVFFLKEDAFKKKEEVPVTQQKPQRRRWRVPRKVRFESTNLVTTTLIANALSYSAITLILLIRNR</sequence>
<dbReference type="AlphaFoldDB" id="A0A8J7I003"/>
<protein>
    <submittedName>
        <fullName evidence="2">Filament integrity protein fraC</fullName>
    </submittedName>
</protein>
<evidence type="ECO:0000256" key="1">
    <source>
        <dbReference type="SAM" id="Phobius"/>
    </source>
</evidence>
<dbReference type="Pfam" id="PF24301">
    <property type="entry name" value="FraC"/>
    <property type="match status" value="1"/>
</dbReference>
<feature type="transmembrane region" description="Helical" evidence="1">
    <location>
        <begin position="96"/>
        <end position="123"/>
    </location>
</feature>
<dbReference type="RefSeq" id="WP_198128329.1">
    <property type="nucleotide sequence ID" value="NZ_JAECZC010000099.1"/>
</dbReference>
<gene>
    <name evidence="2" type="ORF">I8748_31270</name>
</gene>
<feature type="transmembrane region" description="Helical" evidence="1">
    <location>
        <begin position="46"/>
        <end position="67"/>
    </location>
</feature>
<name>A0A8J7I003_9NOST</name>
<dbReference type="NCBIfam" id="NF045624">
    <property type="entry name" value="filament_FraC"/>
    <property type="match status" value="1"/>
</dbReference>
<feature type="transmembrane region" description="Helical" evidence="1">
    <location>
        <begin position="159"/>
        <end position="180"/>
    </location>
</feature>
<organism evidence="2 3">
    <name type="scientific">Amazonocrinis nigriterrae CENA67</name>
    <dbReference type="NCBI Taxonomy" id="2794033"/>
    <lineage>
        <taxon>Bacteria</taxon>
        <taxon>Bacillati</taxon>
        <taxon>Cyanobacteriota</taxon>
        <taxon>Cyanophyceae</taxon>
        <taxon>Nostocales</taxon>
        <taxon>Nostocaceae</taxon>
        <taxon>Amazonocrinis</taxon>
        <taxon>Amazonocrinis nigriterrae</taxon>
    </lineage>
</organism>
<keyword evidence="1" id="KW-0472">Membrane</keyword>
<keyword evidence="3" id="KW-1185">Reference proteome</keyword>
<dbReference type="Proteomes" id="UP000632766">
    <property type="component" value="Unassembled WGS sequence"/>
</dbReference>
<dbReference type="EMBL" id="JAECZC010000099">
    <property type="protein sequence ID" value="MBH8566582.1"/>
    <property type="molecule type" value="Genomic_DNA"/>
</dbReference>
<dbReference type="InterPro" id="IPR054663">
    <property type="entry name" value="FraC"/>
</dbReference>